<keyword evidence="4" id="KW-0336">GPI-anchor</keyword>
<evidence type="ECO:0000256" key="3">
    <source>
        <dbReference type="ARBA" id="ARBA00022475"/>
    </source>
</evidence>
<feature type="compositionally biased region" description="Basic and acidic residues" evidence="8">
    <location>
        <begin position="386"/>
        <end position="404"/>
    </location>
</feature>
<reference evidence="9" key="2">
    <citation type="journal article" date="2014" name="Mol. Biochem. Parasitol.">
        <title>Capturing the variant surface glycoprotein repertoire (the VSGnome) of Trypanosoma brucei Lister 427.</title>
        <authorList>
            <person name="Cross G.A."/>
            <person name="Kim H.S."/>
            <person name="Wickstead B."/>
        </authorList>
    </citation>
    <scope>NUCLEOTIDE SEQUENCE</scope>
    <source>
        <strain evidence="9">Lister 427</strain>
    </source>
</reference>
<feature type="non-terminal residue" evidence="9">
    <location>
        <position position="1"/>
    </location>
</feature>
<evidence type="ECO:0000256" key="5">
    <source>
        <dbReference type="ARBA" id="ARBA00023136"/>
    </source>
</evidence>
<evidence type="ECO:0000313" key="9">
    <source>
        <dbReference type="EMBL" id="AGH59084.1"/>
    </source>
</evidence>
<dbReference type="Gene3D" id="4.10.110.20">
    <property type="entry name" value="Variant surface glycoprotein MITAT 1.2, VSG 221, C-terminal domain"/>
    <property type="match status" value="1"/>
</dbReference>
<proteinExistence type="predicted"/>
<evidence type="ECO:0000256" key="1">
    <source>
        <dbReference type="ARBA" id="ARBA00002523"/>
    </source>
</evidence>
<feature type="region of interest" description="Disordered" evidence="8">
    <location>
        <begin position="375"/>
        <end position="404"/>
    </location>
</feature>
<accession>M4SSV8</accession>
<comment type="subcellular location">
    <subcellularLocation>
        <location evidence="2">Cell membrane</location>
        <topology evidence="2">Lipid-anchor</topology>
        <topology evidence="2">GPI-anchor</topology>
    </subcellularLocation>
</comment>
<dbReference type="GO" id="GO:0005886">
    <property type="term" value="C:plasma membrane"/>
    <property type="evidence" value="ECO:0007669"/>
    <property type="project" value="UniProtKB-SubCell"/>
</dbReference>
<evidence type="ECO:0000256" key="2">
    <source>
        <dbReference type="ARBA" id="ARBA00004609"/>
    </source>
</evidence>
<comment type="function">
    <text evidence="1">VSG forms a coat on the surface of the parasite. The trypanosome evades the immune response of the host by expressing a series of antigenically distinct VSGs from an estimated 1000 VSG genes.</text>
</comment>
<keyword evidence="6" id="KW-0325">Glycoprotein</keyword>
<evidence type="ECO:0000256" key="7">
    <source>
        <dbReference type="ARBA" id="ARBA00023288"/>
    </source>
</evidence>
<dbReference type="EMBL" id="KC611653">
    <property type="protein sequence ID" value="AGH59084.1"/>
    <property type="molecule type" value="Genomic_DNA"/>
</dbReference>
<keyword evidence="5" id="KW-0472">Membrane</keyword>
<evidence type="ECO:0000256" key="6">
    <source>
        <dbReference type="ARBA" id="ARBA00023180"/>
    </source>
</evidence>
<dbReference type="InterPro" id="IPR027446">
    <property type="entry name" value="VSG_C_dom_sf"/>
</dbReference>
<keyword evidence="3" id="KW-1003">Cell membrane</keyword>
<sequence length="489" mass="53498">YEAERVKKVSRCRDPLRHSKLRRCSRRTNYFVEDFGVLCQLVKHAEAGFERVETPKDTDYQELAKQTIKLAILNDANETRYKNEANRSFYGIKPEDPRFGPKSGVKHLRAKLLAMAVVAEQLEKDIEDNNTQASNKIKQANNELAEAVFGAGATFPWPASIKSLFTASRAPLLFGASASIAKNCGGNNGGGAKGTTNVGITLASDIYCLCLLGSAGTEKPCEKTQTASNSATEITTLASATLPAKFENLLKGCGSKPKATTPEALESLISQFKGRIGAHNQESNTHDDRRYILGYTDNPATGCTGASQQACVDYKVYLGGDPSAEPRWVAKLRNGISTQAESHQYEQMKQGAFQKLANIAEYAKLTAQEGLMYEPPAAVPAGSHPQKPDPKQKQEEAEKECNAKDKETECKTPCTWNKEEKDVKKRCTLCEEGKQAVEQAGQENGGNYGKKDENSPIRKKREVALETVNGKIILASILVFSSLRSLLCF</sequence>
<evidence type="ECO:0000256" key="4">
    <source>
        <dbReference type="ARBA" id="ARBA00022622"/>
    </source>
</evidence>
<dbReference type="SUPFAM" id="SSF118251">
    <property type="entry name" value="Variant surface glycoprotein MITAT 1.2, VSG 221, C-terminal domain"/>
    <property type="match status" value="1"/>
</dbReference>
<dbReference type="GO" id="GO:0098552">
    <property type="term" value="C:side of membrane"/>
    <property type="evidence" value="ECO:0007669"/>
    <property type="project" value="UniProtKB-KW"/>
</dbReference>
<keyword evidence="7" id="KW-0449">Lipoprotein</keyword>
<evidence type="ECO:0000256" key="8">
    <source>
        <dbReference type="SAM" id="MobiDB-lite"/>
    </source>
</evidence>
<dbReference type="VEuPathDB" id="TriTrypDB:Tb427_000471200"/>
<name>M4SSV8_9TRYP</name>
<reference evidence="9" key="1">
    <citation type="submission" date="2013-02" db="EMBL/GenBank/DDBJ databases">
        <authorList>
            <person name="Cross G.A.M."/>
            <person name="Kim H.-S."/>
            <person name="Wickstead B."/>
        </authorList>
    </citation>
    <scope>NUCLEOTIDE SEQUENCE</scope>
    <source>
        <strain evidence="9">Lister 427</strain>
    </source>
</reference>
<protein>
    <submittedName>
        <fullName evidence="9">Variant surface glycoprotein 3035</fullName>
    </submittedName>
</protein>
<organism evidence="9">
    <name type="scientific">Trypanosoma brucei</name>
    <dbReference type="NCBI Taxonomy" id="5691"/>
    <lineage>
        <taxon>Eukaryota</taxon>
        <taxon>Discoba</taxon>
        <taxon>Euglenozoa</taxon>
        <taxon>Kinetoplastea</taxon>
        <taxon>Metakinetoplastina</taxon>
        <taxon>Trypanosomatida</taxon>
        <taxon>Trypanosomatidae</taxon>
        <taxon>Trypanosoma</taxon>
    </lineage>
</organism>
<dbReference type="AlphaFoldDB" id="M4SSV8"/>